<dbReference type="InterPro" id="IPR029058">
    <property type="entry name" value="AB_hydrolase_fold"/>
</dbReference>
<keyword evidence="3" id="KW-1185">Reference proteome</keyword>
<evidence type="ECO:0000313" key="3">
    <source>
        <dbReference type="Proteomes" id="UP000306628"/>
    </source>
</evidence>
<dbReference type="GO" id="GO:0046503">
    <property type="term" value="P:glycerolipid catabolic process"/>
    <property type="evidence" value="ECO:0007669"/>
    <property type="project" value="TreeGrafter"/>
</dbReference>
<accession>A0A5S4H122</accession>
<sequence>MANIRLGDVPTWYEELGEGEPLVLLHGGFVDSRMFAPALPVLDDRFRVFTVDRRGHGRTSDVEGPISYELMAQDMIAFLEQVVGGPAHLVGHSDGANVAMIVAMRRPDLVRRLVLVSGNYHHDGIVPGVLEGFTDEGVLQLLAPRYGEVSPDGEKHFPVVVEKLLRMVFEEPTLTEDDLGRITGRTLVVAGDDDAVTLEHTIALYRAIPDAELAIVPGTSHLLVVEKPDQVYTLIADFLANDPVPTWQPIRRARSEYSVRS</sequence>
<dbReference type="SUPFAM" id="SSF53474">
    <property type="entry name" value="alpha/beta-Hydrolases"/>
    <property type="match status" value="1"/>
</dbReference>
<feature type="domain" description="AB hydrolase-1" evidence="1">
    <location>
        <begin position="22"/>
        <end position="232"/>
    </location>
</feature>
<dbReference type="Proteomes" id="UP000306628">
    <property type="component" value="Unassembled WGS sequence"/>
</dbReference>
<dbReference type="RefSeq" id="WP_138688341.1">
    <property type="nucleotide sequence ID" value="NZ_JBHSAZ010000114.1"/>
</dbReference>
<gene>
    <name evidence="2" type="ORF">ETD85_04660</name>
</gene>
<keyword evidence="2" id="KW-0378">Hydrolase</keyword>
<comment type="caution">
    <text evidence="2">The sequence shown here is derived from an EMBL/GenBank/DDBJ whole genome shotgun (WGS) entry which is preliminary data.</text>
</comment>
<protein>
    <submittedName>
        <fullName evidence="2">Alpha/beta fold hydrolase</fullName>
    </submittedName>
</protein>
<proteinExistence type="predicted"/>
<name>A0A5S4H122_9ACTN</name>
<dbReference type="AlphaFoldDB" id="A0A5S4H122"/>
<evidence type="ECO:0000313" key="2">
    <source>
        <dbReference type="EMBL" id="TMR38401.1"/>
    </source>
</evidence>
<dbReference type="PANTHER" id="PTHR43433">
    <property type="entry name" value="HYDROLASE, ALPHA/BETA FOLD FAMILY PROTEIN"/>
    <property type="match status" value="1"/>
</dbReference>
<dbReference type="OrthoDB" id="63962at2"/>
<dbReference type="Pfam" id="PF12697">
    <property type="entry name" value="Abhydrolase_6"/>
    <property type="match status" value="1"/>
</dbReference>
<dbReference type="InterPro" id="IPR000073">
    <property type="entry name" value="AB_hydrolase_1"/>
</dbReference>
<dbReference type="PANTHER" id="PTHR43433:SF5">
    <property type="entry name" value="AB HYDROLASE-1 DOMAIN-CONTAINING PROTEIN"/>
    <property type="match status" value="1"/>
</dbReference>
<dbReference type="Gene3D" id="3.40.50.1820">
    <property type="entry name" value="alpha/beta hydrolase"/>
    <property type="match status" value="1"/>
</dbReference>
<reference evidence="2 3" key="1">
    <citation type="submission" date="2019-05" db="EMBL/GenBank/DDBJ databases">
        <title>Draft genome sequence of Nonomuraea zeae DSM 100528.</title>
        <authorList>
            <person name="Saricaoglu S."/>
            <person name="Isik K."/>
        </authorList>
    </citation>
    <scope>NUCLEOTIDE SEQUENCE [LARGE SCALE GENOMIC DNA]</scope>
    <source>
        <strain evidence="2 3">DSM 100528</strain>
    </source>
</reference>
<dbReference type="EMBL" id="VCKX01000009">
    <property type="protein sequence ID" value="TMR38401.1"/>
    <property type="molecule type" value="Genomic_DNA"/>
</dbReference>
<dbReference type="InterPro" id="IPR050471">
    <property type="entry name" value="AB_hydrolase"/>
</dbReference>
<evidence type="ECO:0000259" key="1">
    <source>
        <dbReference type="Pfam" id="PF12697"/>
    </source>
</evidence>
<dbReference type="GO" id="GO:0004806">
    <property type="term" value="F:triacylglycerol lipase activity"/>
    <property type="evidence" value="ECO:0007669"/>
    <property type="project" value="TreeGrafter"/>
</dbReference>
<dbReference type="PRINTS" id="PR00111">
    <property type="entry name" value="ABHYDROLASE"/>
</dbReference>
<organism evidence="2 3">
    <name type="scientific">Nonomuraea zeae</name>
    <dbReference type="NCBI Taxonomy" id="1642303"/>
    <lineage>
        <taxon>Bacteria</taxon>
        <taxon>Bacillati</taxon>
        <taxon>Actinomycetota</taxon>
        <taxon>Actinomycetes</taxon>
        <taxon>Streptosporangiales</taxon>
        <taxon>Streptosporangiaceae</taxon>
        <taxon>Nonomuraea</taxon>
    </lineage>
</organism>